<evidence type="ECO:0000313" key="2">
    <source>
        <dbReference type="Proteomes" id="UP000565521"/>
    </source>
</evidence>
<evidence type="ECO:0008006" key="3">
    <source>
        <dbReference type="Google" id="ProtNLM"/>
    </source>
</evidence>
<reference evidence="1 2" key="1">
    <citation type="submission" date="2020-05" db="EMBL/GenBank/DDBJ databases">
        <title>Hymenobacter terrestris sp. nov. and Hymenobacter lapidiphilus sp. nov., isolated from regoliths in Antarctica.</title>
        <authorList>
            <person name="Sedlacek I."/>
            <person name="Pantucek R."/>
            <person name="Zeman M."/>
            <person name="Holochova P."/>
            <person name="Kralova S."/>
            <person name="Stankova E."/>
            <person name="Sedo O."/>
            <person name="Micenkova L."/>
            <person name="Svec P."/>
            <person name="Gupta V."/>
            <person name="Sood U."/>
            <person name="Korpole U.S."/>
            <person name="Lal R."/>
        </authorList>
    </citation>
    <scope>NUCLEOTIDE SEQUENCE [LARGE SCALE GENOMIC DNA]</scope>
    <source>
        <strain evidence="1 2">P5342</strain>
    </source>
</reference>
<accession>A0A7Y7U7Z7</accession>
<proteinExistence type="predicted"/>
<dbReference type="AlphaFoldDB" id="A0A7Y7U7Z7"/>
<name>A0A7Y7U7Z7_9BACT</name>
<dbReference type="RefSeq" id="WP_176910122.1">
    <property type="nucleotide sequence ID" value="NZ_JABKAU010000058.1"/>
</dbReference>
<comment type="caution">
    <text evidence="1">The sequence shown here is derived from an EMBL/GenBank/DDBJ whole genome shotgun (WGS) entry which is preliminary data.</text>
</comment>
<gene>
    <name evidence="1" type="ORF">HW554_19065</name>
</gene>
<dbReference type="Proteomes" id="UP000565521">
    <property type="component" value="Unassembled WGS sequence"/>
</dbReference>
<dbReference type="Gene3D" id="3.90.1570.30">
    <property type="match status" value="1"/>
</dbReference>
<organism evidence="1 2">
    <name type="scientific">Hymenobacter lapidiphilus</name>
    <dbReference type="NCBI Taxonomy" id="2608003"/>
    <lineage>
        <taxon>Bacteria</taxon>
        <taxon>Pseudomonadati</taxon>
        <taxon>Bacteroidota</taxon>
        <taxon>Cytophagia</taxon>
        <taxon>Cytophagales</taxon>
        <taxon>Hymenobacteraceae</taxon>
        <taxon>Hymenobacter</taxon>
    </lineage>
</organism>
<keyword evidence="2" id="KW-1185">Reference proteome</keyword>
<evidence type="ECO:0000313" key="1">
    <source>
        <dbReference type="EMBL" id="NVO33314.1"/>
    </source>
</evidence>
<dbReference type="EMBL" id="JABKAU010000058">
    <property type="protein sequence ID" value="NVO33314.1"/>
    <property type="molecule type" value="Genomic_DNA"/>
</dbReference>
<sequence length="328" mass="34963">MSSSMFAPSPLTAFCTVLQAVRARADTNAQLLRKNEAATRAALIDPVLRALGWDTADVRMVEPEKTIGVKQALDYVLYDAAGAVSVVIEAKKLGESLDKLGHIGAAIGYAFSLKPKKLLITDGINWHYYSPGHSNFHPVETISLLKTPLVESALQLVQWLDAAQSGHGVPAAEPAGPVAKPAAATGTTAAIKSPNPTLPFPAANNKPAFVELAQVRTQALTPGQKPTALQLPDGSVVSIKTWKDVLVQLSLYVLQQRPSTPVPQPDKAGKKTDLFSWNKPKDGIGYKETTLHGRLLYIHTNYSAASCVANALHVLRLLPGTAVATIAF</sequence>
<protein>
    <recommendedName>
        <fullName evidence="3">Type I restriction enzyme R protein N-terminal domain-containing protein</fullName>
    </recommendedName>
</protein>